<dbReference type="AlphaFoldDB" id="A0A562VB31"/>
<keyword evidence="2" id="KW-1133">Transmembrane helix</keyword>
<evidence type="ECO:0008006" key="5">
    <source>
        <dbReference type="Google" id="ProtNLM"/>
    </source>
</evidence>
<dbReference type="SUPFAM" id="SSF55961">
    <property type="entry name" value="Bet v1-like"/>
    <property type="match status" value="1"/>
</dbReference>
<reference evidence="3 4" key="1">
    <citation type="journal article" date="2013" name="Stand. Genomic Sci.">
        <title>Genomic Encyclopedia of Type Strains, Phase I: The one thousand microbial genomes (KMG-I) project.</title>
        <authorList>
            <person name="Kyrpides N.C."/>
            <person name="Woyke T."/>
            <person name="Eisen J.A."/>
            <person name="Garrity G."/>
            <person name="Lilburn T.G."/>
            <person name="Beck B.J."/>
            <person name="Whitman W.B."/>
            <person name="Hugenholtz P."/>
            <person name="Klenk H.P."/>
        </authorList>
    </citation>
    <scope>NUCLEOTIDE SEQUENCE [LARGE SCALE GENOMIC DNA]</scope>
    <source>
        <strain evidence="3 4">DSM 45044</strain>
    </source>
</reference>
<protein>
    <recommendedName>
        <fullName evidence="5">Polyketide cyclase/dehydrase/lipid transport protein</fullName>
    </recommendedName>
</protein>
<comment type="caution">
    <text evidence="3">The sequence shown here is derived from an EMBL/GenBank/DDBJ whole genome shotgun (WGS) entry which is preliminary data.</text>
</comment>
<dbReference type="OrthoDB" id="6199084at2"/>
<sequence>MIYVETLVRASMEDLWDATQSPRLHQSWDVRFTRITYLPRRPGEPQRFRYEVRPLPLMVIGGVGVTTAERHHGDGTRTSALRFASGHPLSPIRSGSGYWRYVPCDGGIRFLTGYRYDGWAWSRPLMGWATAWSFDRLRLWLETGRSPRRLLVSAITEVVARTAVSAAVAWWLPTWCALLVTAALVLIPPLRGTPAARRCRRRPPDSVARRPPEILDDLEET</sequence>
<keyword evidence="2" id="KW-0812">Transmembrane</keyword>
<dbReference type="Proteomes" id="UP000321617">
    <property type="component" value="Unassembled WGS sequence"/>
</dbReference>
<accession>A0A562VB31</accession>
<evidence type="ECO:0000313" key="3">
    <source>
        <dbReference type="EMBL" id="TWJ15017.1"/>
    </source>
</evidence>
<evidence type="ECO:0000256" key="1">
    <source>
        <dbReference type="SAM" id="MobiDB-lite"/>
    </source>
</evidence>
<evidence type="ECO:0000256" key="2">
    <source>
        <dbReference type="SAM" id="Phobius"/>
    </source>
</evidence>
<proteinExistence type="predicted"/>
<feature type="transmembrane region" description="Helical" evidence="2">
    <location>
        <begin position="168"/>
        <end position="190"/>
    </location>
</feature>
<gene>
    <name evidence="3" type="ORF">LX16_0714</name>
</gene>
<dbReference type="RefSeq" id="WP_147132999.1">
    <property type="nucleotide sequence ID" value="NZ_BAABIJ010000001.1"/>
</dbReference>
<keyword evidence="2" id="KW-0472">Membrane</keyword>
<feature type="compositionally biased region" description="Basic and acidic residues" evidence="1">
    <location>
        <begin position="202"/>
        <end position="213"/>
    </location>
</feature>
<dbReference type="EMBL" id="VLLL01000005">
    <property type="protein sequence ID" value="TWJ15017.1"/>
    <property type="molecule type" value="Genomic_DNA"/>
</dbReference>
<evidence type="ECO:0000313" key="4">
    <source>
        <dbReference type="Proteomes" id="UP000321617"/>
    </source>
</evidence>
<keyword evidence="4" id="KW-1185">Reference proteome</keyword>
<feature type="region of interest" description="Disordered" evidence="1">
    <location>
        <begin position="195"/>
        <end position="221"/>
    </location>
</feature>
<organism evidence="3 4">
    <name type="scientific">Stackebrandtia albiflava</name>
    <dbReference type="NCBI Taxonomy" id="406432"/>
    <lineage>
        <taxon>Bacteria</taxon>
        <taxon>Bacillati</taxon>
        <taxon>Actinomycetota</taxon>
        <taxon>Actinomycetes</taxon>
        <taxon>Glycomycetales</taxon>
        <taxon>Glycomycetaceae</taxon>
        <taxon>Stackebrandtia</taxon>
    </lineage>
</organism>
<name>A0A562VB31_9ACTN</name>